<gene>
    <name evidence="5" type="ORF">N7U62_06940</name>
</gene>
<keyword evidence="2" id="KW-0413">Isomerase</keyword>
<feature type="domain" description="Pseudouridine synthase RsuA/RluA-like" evidence="4">
    <location>
        <begin position="91"/>
        <end position="232"/>
    </location>
</feature>
<protein>
    <submittedName>
        <fullName evidence="5">RluA family pseudouridine synthase</fullName>
    </submittedName>
</protein>
<dbReference type="SUPFAM" id="SSF55120">
    <property type="entry name" value="Pseudouridine synthase"/>
    <property type="match status" value="1"/>
</dbReference>
<evidence type="ECO:0000259" key="4">
    <source>
        <dbReference type="Pfam" id="PF00849"/>
    </source>
</evidence>
<sequence>MQEYYELGKKEKPQFLNRLAPKVFEWVVSKAKAKKAIASGAILVNGKPVAYDAKVYPGDKISFNLNDGAVINRTSAKVFEQKIEVAYEDQHLAVLNKPGGLSVNGNQYKTLENTLPFNLQLSKEPDALDQMRPLHRLDGPTCGLVMVAKTERAQVLMGRQFQEKKIRKRYQAVIVGKLEPSKGTVDLPVDGKKSLSEYETVKTGKSLKYGDLSLVHLYPVTGRTHQLRIHMSEMGCPIVGDKFYSKGIEVLNGKGLMLCSDQLVFSHPISKKQITVQIDVPNKFNTYMKREDRRALD</sequence>
<keyword evidence="6" id="KW-1185">Reference proteome</keyword>
<evidence type="ECO:0000256" key="1">
    <source>
        <dbReference type="ARBA" id="ARBA00010876"/>
    </source>
</evidence>
<dbReference type="PROSITE" id="PS50889">
    <property type="entry name" value="S4"/>
    <property type="match status" value="1"/>
</dbReference>
<proteinExistence type="inferred from homology"/>
<dbReference type="Proteomes" id="UP001300692">
    <property type="component" value="Unassembled WGS sequence"/>
</dbReference>
<name>A0ABT3CRZ7_9BACT</name>
<dbReference type="Pfam" id="PF00849">
    <property type="entry name" value="PseudoU_synth_2"/>
    <property type="match status" value="1"/>
</dbReference>
<dbReference type="SUPFAM" id="SSF55174">
    <property type="entry name" value="Alpha-L RNA-binding motif"/>
    <property type="match status" value="1"/>
</dbReference>
<dbReference type="RefSeq" id="WP_264137181.1">
    <property type="nucleotide sequence ID" value="NZ_JAOYOD010000001.1"/>
</dbReference>
<dbReference type="Gene3D" id="3.10.290.10">
    <property type="entry name" value="RNA-binding S4 domain"/>
    <property type="match status" value="1"/>
</dbReference>
<dbReference type="PANTHER" id="PTHR21600">
    <property type="entry name" value="MITOCHONDRIAL RNA PSEUDOURIDINE SYNTHASE"/>
    <property type="match status" value="1"/>
</dbReference>
<reference evidence="5 6" key="1">
    <citation type="submission" date="2022-10" db="EMBL/GenBank/DDBJ databases">
        <title>Comparative genomics and taxonomic characterization of three novel marine species of genus Reichenbachiella exhibiting antioxidant and polysaccharide degradation activities.</title>
        <authorList>
            <person name="Muhammad N."/>
            <person name="Lee Y.-J."/>
            <person name="Ko J."/>
            <person name="Kim S.-G."/>
        </authorList>
    </citation>
    <scope>NUCLEOTIDE SEQUENCE [LARGE SCALE GENOMIC DNA]</scope>
    <source>
        <strain evidence="5 6">ABR2-5</strain>
    </source>
</reference>
<dbReference type="PROSITE" id="PS01129">
    <property type="entry name" value="PSI_RLU"/>
    <property type="match status" value="1"/>
</dbReference>
<evidence type="ECO:0000256" key="2">
    <source>
        <dbReference type="ARBA" id="ARBA00023235"/>
    </source>
</evidence>
<dbReference type="InterPro" id="IPR036986">
    <property type="entry name" value="S4_RNA-bd_sf"/>
</dbReference>
<comment type="caution">
    <text evidence="5">The sequence shown here is derived from an EMBL/GenBank/DDBJ whole genome shotgun (WGS) entry which is preliminary data.</text>
</comment>
<dbReference type="InterPro" id="IPR050188">
    <property type="entry name" value="RluA_PseudoU_synthase"/>
</dbReference>
<dbReference type="PANTHER" id="PTHR21600:SF87">
    <property type="entry name" value="RNA PSEUDOURIDYLATE SYNTHASE DOMAIN-CONTAINING PROTEIN 1"/>
    <property type="match status" value="1"/>
</dbReference>
<dbReference type="Gene3D" id="3.30.2350.10">
    <property type="entry name" value="Pseudouridine synthase"/>
    <property type="match status" value="1"/>
</dbReference>
<keyword evidence="3" id="KW-0694">RNA-binding</keyword>
<dbReference type="InterPro" id="IPR006145">
    <property type="entry name" value="PsdUridine_synth_RsuA/RluA"/>
</dbReference>
<dbReference type="CDD" id="cd02869">
    <property type="entry name" value="PseudoU_synth_RluA_like"/>
    <property type="match status" value="1"/>
</dbReference>
<accession>A0ABT3CRZ7</accession>
<dbReference type="InterPro" id="IPR020103">
    <property type="entry name" value="PsdUridine_synth_cat_dom_sf"/>
</dbReference>
<organism evidence="5 6">
    <name type="scientific">Reichenbachiella ulvae</name>
    <dbReference type="NCBI Taxonomy" id="2980104"/>
    <lineage>
        <taxon>Bacteria</taxon>
        <taxon>Pseudomonadati</taxon>
        <taxon>Bacteroidota</taxon>
        <taxon>Cytophagia</taxon>
        <taxon>Cytophagales</taxon>
        <taxon>Reichenbachiellaceae</taxon>
        <taxon>Reichenbachiella</taxon>
    </lineage>
</organism>
<evidence type="ECO:0000256" key="3">
    <source>
        <dbReference type="PROSITE-ProRule" id="PRU00182"/>
    </source>
</evidence>
<evidence type="ECO:0000313" key="6">
    <source>
        <dbReference type="Proteomes" id="UP001300692"/>
    </source>
</evidence>
<dbReference type="EMBL" id="JAOYOD010000001">
    <property type="protein sequence ID" value="MCV9386392.1"/>
    <property type="molecule type" value="Genomic_DNA"/>
</dbReference>
<evidence type="ECO:0000313" key="5">
    <source>
        <dbReference type="EMBL" id="MCV9386392.1"/>
    </source>
</evidence>
<comment type="similarity">
    <text evidence="1">Belongs to the pseudouridine synthase RluA family.</text>
</comment>
<dbReference type="InterPro" id="IPR006224">
    <property type="entry name" value="PsdUridine_synth_RluA-like_CS"/>
</dbReference>